<evidence type="ECO:0000256" key="1">
    <source>
        <dbReference type="SAM" id="MobiDB-lite"/>
    </source>
</evidence>
<dbReference type="OrthoDB" id="6359887at2759"/>
<accession>A0A1A6GST2</accession>
<dbReference type="AlphaFoldDB" id="A0A1A6GST2"/>
<dbReference type="EMBL" id="LZPO01073907">
    <property type="protein sequence ID" value="OBS69231.1"/>
    <property type="molecule type" value="Genomic_DNA"/>
</dbReference>
<dbReference type="GO" id="GO:0005814">
    <property type="term" value="C:centriole"/>
    <property type="evidence" value="ECO:0007669"/>
    <property type="project" value="TreeGrafter"/>
</dbReference>
<dbReference type="STRING" id="56216.A0A1A6GST2"/>
<gene>
    <name evidence="2" type="ORF">A6R68_02228</name>
</gene>
<dbReference type="PANTHER" id="PTHR21553">
    <property type="entry name" value="ALMS1-RELATED"/>
    <property type="match status" value="1"/>
</dbReference>
<sequence>LPFAEAKSESFCELYLPKKEHAAASSDAVTSRLQDRLLSYSQPVLTQQDNMSLQKQLNLQREALHSRQKAQEELLVQRQTALQQQIEKHRETLKDFLDVSQARKPTDENDLKVQTIEQLRGCLPHIRGSAWGDSDQESSSGESLGKELNGRTSKPPVSKVKCGLDLNQHELSTIQEVESPASGRTSMPGK</sequence>
<dbReference type="PANTHER" id="PTHR21553:SF25">
    <property type="entry name" value="CENTROSOMAL PROTEIN OF 295 KDA"/>
    <property type="match status" value="1"/>
</dbReference>
<dbReference type="GO" id="GO:0005813">
    <property type="term" value="C:centrosome"/>
    <property type="evidence" value="ECO:0007669"/>
    <property type="project" value="TreeGrafter"/>
</dbReference>
<evidence type="ECO:0000313" key="3">
    <source>
        <dbReference type="Proteomes" id="UP000092124"/>
    </source>
</evidence>
<proteinExistence type="predicted"/>
<organism evidence="2 3">
    <name type="scientific">Neotoma lepida</name>
    <name type="common">Desert woodrat</name>
    <dbReference type="NCBI Taxonomy" id="56216"/>
    <lineage>
        <taxon>Eukaryota</taxon>
        <taxon>Metazoa</taxon>
        <taxon>Chordata</taxon>
        <taxon>Craniata</taxon>
        <taxon>Vertebrata</taxon>
        <taxon>Euteleostomi</taxon>
        <taxon>Mammalia</taxon>
        <taxon>Eutheria</taxon>
        <taxon>Euarchontoglires</taxon>
        <taxon>Glires</taxon>
        <taxon>Rodentia</taxon>
        <taxon>Myomorpha</taxon>
        <taxon>Muroidea</taxon>
        <taxon>Cricetidae</taxon>
        <taxon>Neotominae</taxon>
        <taxon>Neotoma</taxon>
    </lineage>
</organism>
<name>A0A1A6GST2_NEOLE</name>
<keyword evidence="3" id="KW-1185">Reference proteome</keyword>
<dbReference type="Proteomes" id="UP000092124">
    <property type="component" value="Unassembled WGS sequence"/>
</dbReference>
<reference evidence="2 3" key="1">
    <citation type="submission" date="2016-06" db="EMBL/GenBank/DDBJ databases">
        <title>The Draft Genome Sequence and Annotation of the Desert Woodrat Neotoma lepida.</title>
        <authorList>
            <person name="Campbell M."/>
            <person name="Oakeson K.F."/>
            <person name="Yandell M."/>
            <person name="Halpert J.R."/>
            <person name="Dearing D."/>
        </authorList>
    </citation>
    <scope>NUCLEOTIDE SEQUENCE [LARGE SCALE GENOMIC DNA]</scope>
    <source>
        <strain evidence="2">417</strain>
        <tissue evidence="2">Liver</tissue>
    </source>
</reference>
<dbReference type="GO" id="GO:0046599">
    <property type="term" value="P:regulation of centriole replication"/>
    <property type="evidence" value="ECO:0007669"/>
    <property type="project" value="TreeGrafter"/>
</dbReference>
<feature type="non-terminal residue" evidence="2">
    <location>
        <position position="1"/>
    </location>
</feature>
<comment type="caution">
    <text evidence="2">The sequence shown here is derived from an EMBL/GenBank/DDBJ whole genome shotgun (WGS) entry which is preliminary data.</text>
</comment>
<feature type="region of interest" description="Disordered" evidence="1">
    <location>
        <begin position="127"/>
        <end position="165"/>
    </location>
</feature>
<protein>
    <submittedName>
        <fullName evidence="2">Uncharacterized protein</fullName>
    </submittedName>
</protein>
<evidence type="ECO:0000313" key="2">
    <source>
        <dbReference type="EMBL" id="OBS69231.1"/>
    </source>
</evidence>
<feature type="non-terminal residue" evidence="2">
    <location>
        <position position="190"/>
    </location>
</feature>
<feature type="region of interest" description="Disordered" evidence="1">
    <location>
        <begin position="171"/>
        <end position="190"/>
    </location>
</feature>
<dbReference type="GO" id="GO:0005829">
    <property type="term" value="C:cytosol"/>
    <property type="evidence" value="ECO:0007669"/>
    <property type="project" value="TreeGrafter"/>
</dbReference>